<dbReference type="GO" id="GO:0031267">
    <property type="term" value="F:small GTPase binding"/>
    <property type="evidence" value="ECO:0007669"/>
    <property type="project" value="TreeGrafter"/>
</dbReference>
<proteinExistence type="predicted"/>
<dbReference type="WBParaSite" id="ASIM_0000077401-mRNA-1">
    <property type="protein sequence ID" value="ASIM_0000077401-mRNA-1"/>
    <property type="gene ID" value="ASIM_0000077401"/>
</dbReference>
<dbReference type="InterPro" id="IPR035899">
    <property type="entry name" value="DBL_dom_sf"/>
</dbReference>
<dbReference type="PANTHER" id="PTHR45924:SF2">
    <property type="entry name" value="FI17866P1"/>
    <property type="match status" value="1"/>
</dbReference>
<dbReference type="SMART" id="SM00325">
    <property type="entry name" value="RhoGEF"/>
    <property type="match status" value="1"/>
</dbReference>
<dbReference type="SUPFAM" id="SSF48065">
    <property type="entry name" value="DBL homology domain (DH-domain)"/>
    <property type="match status" value="1"/>
</dbReference>
<protein>
    <submittedName>
        <fullName evidence="2">DH domain-containing protein</fullName>
    </submittedName>
</protein>
<dbReference type="Pfam" id="PF00621">
    <property type="entry name" value="RhoGEF"/>
    <property type="match status" value="1"/>
</dbReference>
<evidence type="ECO:0000313" key="2">
    <source>
        <dbReference type="WBParaSite" id="ASIM_0000077401-mRNA-1"/>
    </source>
</evidence>
<reference evidence="2" key="1">
    <citation type="submission" date="2017-02" db="UniProtKB">
        <authorList>
            <consortium name="WormBaseParasite"/>
        </authorList>
    </citation>
    <scope>IDENTIFICATION</scope>
</reference>
<dbReference type="CDD" id="cd00160">
    <property type="entry name" value="RhoGEF"/>
    <property type="match status" value="1"/>
</dbReference>
<dbReference type="GO" id="GO:0005085">
    <property type="term" value="F:guanyl-nucleotide exchange factor activity"/>
    <property type="evidence" value="ECO:0007669"/>
    <property type="project" value="InterPro"/>
</dbReference>
<feature type="domain" description="DH" evidence="1">
    <location>
        <begin position="132"/>
        <end position="280"/>
    </location>
</feature>
<organism evidence="2">
    <name type="scientific">Anisakis simplex</name>
    <name type="common">Herring worm</name>
    <dbReference type="NCBI Taxonomy" id="6269"/>
    <lineage>
        <taxon>Eukaryota</taxon>
        <taxon>Metazoa</taxon>
        <taxon>Ecdysozoa</taxon>
        <taxon>Nematoda</taxon>
        <taxon>Chromadorea</taxon>
        <taxon>Rhabditida</taxon>
        <taxon>Spirurina</taxon>
        <taxon>Ascaridomorpha</taxon>
        <taxon>Ascaridoidea</taxon>
        <taxon>Anisakidae</taxon>
        <taxon>Anisakis</taxon>
        <taxon>Anisakis simplex complex</taxon>
    </lineage>
</organism>
<name>A0A0M3IZU1_ANISI</name>
<dbReference type="InterPro" id="IPR000219">
    <property type="entry name" value="DH_dom"/>
</dbReference>
<evidence type="ECO:0000259" key="1">
    <source>
        <dbReference type="PROSITE" id="PS50010"/>
    </source>
</evidence>
<sequence>LETSAASSKDKCGINPRMGTVVEGRFTTVSSNGKTPTDEDTESLQRLSFVSSSTGYSSARSSLRSSEIGEEAPSFQSRDFSIERRLLTIVLNLCEIVQIWLIKQTIKWLFSREASLSESRRQKLLKNGNATQLDRIAIELLDTERCYVNDLNDIIQGYLNFFIDHREEFQMTVDDVSNTFGCIERIFIFNRRLYHQLDAALLNVALMAKCFIDNMDGFKDYVTYCTNYQKMVDTLSVLMKNNMVVETLALRQTILGHSLPLSAYLLKPVQRVLKYHLFMEVGFNLSHLPLLYFSQHSMYVDEEVLEKMIYIDIPS</sequence>
<accession>A0A0M3IZU1</accession>
<dbReference type="PANTHER" id="PTHR45924">
    <property type="entry name" value="FI17866P1"/>
    <property type="match status" value="1"/>
</dbReference>
<dbReference type="AlphaFoldDB" id="A0A0M3IZU1"/>
<dbReference type="Gene3D" id="1.20.900.10">
    <property type="entry name" value="Dbl homology (DH) domain"/>
    <property type="match status" value="1"/>
</dbReference>
<dbReference type="PROSITE" id="PS50010">
    <property type="entry name" value="DH_2"/>
    <property type="match status" value="1"/>
</dbReference>